<reference evidence="2 3" key="1">
    <citation type="submission" date="2015-01" db="EMBL/GenBank/DDBJ databases">
        <title>The Genome Sequence of Capronia semiimmersa CBS27337.</title>
        <authorList>
            <consortium name="The Broad Institute Genomics Platform"/>
            <person name="Cuomo C."/>
            <person name="de Hoog S."/>
            <person name="Gorbushina A."/>
            <person name="Stielow B."/>
            <person name="Teixiera M."/>
            <person name="Abouelleil A."/>
            <person name="Chapman S.B."/>
            <person name="Priest M."/>
            <person name="Young S.K."/>
            <person name="Wortman J."/>
            <person name="Nusbaum C."/>
            <person name="Birren B."/>
        </authorList>
    </citation>
    <scope>NUCLEOTIDE SEQUENCE [LARGE SCALE GENOMIC DNA]</scope>
    <source>
        <strain evidence="2 3">CBS 27337</strain>
    </source>
</reference>
<proteinExistence type="predicted"/>
<evidence type="ECO:0000256" key="1">
    <source>
        <dbReference type="SAM" id="MobiDB-lite"/>
    </source>
</evidence>
<dbReference type="STRING" id="5601.A0A0D2G4W8"/>
<feature type="region of interest" description="Disordered" evidence="1">
    <location>
        <begin position="1"/>
        <end position="24"/>
    </location>
</feature>
<keyword evidence="3" id="KW-1185">Reference proteome</keyword>
<dbReference type="EMBL" id="KN846956">
    <property type="protein sequence ID" value="KIW73845.1"/>
    <property type="molecule type" value="Genomic_DNA"/>
</dbReference>
<organism evidence="2 3">
    <name type="scientific">Phialophora macrospora</name>
    <dbReference type="NCBI Taxonomy" id="1851006"/>
    <lineage>
        <taxon>Eukaryota</taxon>
        <taxon>Fungi</taxon>
        <taxon>Dikarya</taxon>
        <taxon>Ascomycota</taxon>
        <taxon>Pezizomycotina</taxon>
        <taxon>Eurotiomycetes</taxon>
        <taxon>Chaetothyriomycetidae</taxon>
        <taxon>Chaetothyriales</taxon>
        <taxon>Herpotrichiellaceae</taxon>
        <taxon>Phialophora</taxon>
    </lineage>
</organism>
<accession>A0A0D2G4W8</accession>
<gene>
    <name evidence="2" type="ORF">PV04_01932</name>
</gene>
<evidence type="ECO:0000313" key="2">
    <source>
        <dbReference type="EMBL" id="KIW73845.1"/>
    </source>
</evidence>
<sequence>MSGNVTRVPDSAERPPSIPLSAGAPESCICLSCTRSSQFRALQARLLSPIFSSKTSSPNPGQLEILNNKTYKVVGNVYPELSALFLDNIFHVWFDALLQLQHLVQHLFAENSTQTYTDL</sequence>
<dbReference type="Proteomes" id="UP000054266">
    <property type="component" value="Unassembled WGS sequence"/>
</dbReference>
<dbReference type="AlphaFoldDB" id="A0A0D2G4W8"/>
<name>A0A0D2G4W8_9EURO</name>
<dbReference type="HOGENOM" id="CLU_2061206_0_0_1"/>
<evidence type="ECO:0000313" key="3">
    <source>
        <dbReference type="Proteomes" id="UP000054266"/>
    </source>
</evidence>
<protein>
    <submittedName>
        <fullName evidence="2">Uncharacterized protein</fullName>
    </submittedName>
</protein>